<feature type="short sequence motif" description="Histidine triad motif" evidence="2 3">
    <location>
        <begin position="101"/>
        <end position="105"/>
    </location>
</feature>
<dbReference type="PANTHER" id="PTHR46648">
    <property type="entry name" value="HIT FAMILY PROTEIN 1"/>
    <property type="match status" value="1"/>
</dbReference>
<evidence type="ECO:0000256" key="1">
    <source>
        <dbReference type="PIRSR" id="PIRSR601310-1"/>
    </source>
</evidence>
<organism evidence="5 6">
    <name type="scientific">Lysobacter spongiicola DSM 21749</name>
    <dbReference type="NCBI Taxonomy" id="1122188"/>
    <lineage>
        <taxon>Bacteria</taxon>
        <taxon>Pseudomonadati</taxon>
        <taxon>Pseudomonadota</taxon>
        <taxon>Gammaproteobacteria</taxon>
        <taxon>Lysobacterales</taxon>
        <taxon>Lysobacteraceae</taxon>
        <taxon>Novilysobacter</taxon>
    </lineage>
</organism>
<evidence type="ECO:0000313" key="6">
    <source>
        <dbReference type="Proteomes" id="UP000190061"/>
    </source>
</evidence>
<dbReference type="PROSITE" id="PS51084">
    <property type="entry name" value="HIT_2"/>
    <property type="match status" value="1"/>
</dbReference>
<feature type="active site" description="Tele-AMP-histidine intermediate" evidence="1">
    <location>
        <position position="103"/>
    </location>
</feature>
<dbReference type="SUPFAM" id="SSF54197">
    <property type="entry name" value="HIT-like"/>
    <property type="match status" value="1"/>
</dbReference>
<dbReference type="RefSeq" id="WP_078756979.1">
    <property type="nucleotide sequence ID" value="NZ_FUXP01000001.1"/>
</dbReference>
<dbReference type="InterPro" id="IPR011146">
    <property type="entry name" value="HIT-like"/>
</dbReference>
<keyword evidence="6" id="KW-1185">Reference proteome</keyword>
<dbReference type="GO" id="GO:0009117">
    <property type="term" value="P:nucleotide metabolic process"/>
    <property type="evidence" value="ECO:0007669"/>
    <property type="project" value="TreeGrafter"/>
</dbReference>
<evidence type="ECO:0000256" key="2">
    <source>
        <dbReference type="PIRSR" id="PIRSR601310-3"/>
    </source>
</evidence>
<reference evidence="5 6" key="1">
    <citation type="submission" date="2017-02" db="EMBL/GenBank/DDBJ databases">
        <authorList>
            <person name="Peterson S.W."/>
        </authorList>
    </citation>
    <scope>NUCLEOTIDE SEQUENCE [LARGE SCALE GENOMIC DNA]</scope>
    <source>
        <strain evidence="5 6">DSM 21749</strain>
    </source>
</reference>
<name>A0A1T4MBT1_9GAMM</name>
<evidence type="ECO:0000259" key="4">
    <source>
        <dbReference type="PROSITE" id="PS51084"/>
    </source>
</evidence>
<proteinExistence type="predicted"/>
<protein>
    <submittedName>
        <fullName evidence="5">Histidine triad (HIT) family protein</fullName>
    </submittedName>
</protein>
<dbReference type="AlphaFoldDB" id="A0A1T4MBT1"/>
<dbReference type="EMBL" id="FUXP01000001">
    <property type="protein sequence ID" value="SJZ64331.1"/>
    <property type="molecule type" value="Genomic_DNA"/>
</dbReference>
<evidence type="ECO:0000256" key="3">
    <source>
        <dbReference type="PROSITE-ProRule" id="PRU00464"/>
    </source>
</evidence>
<evidence type="ECO:0000313" key="5">
    <source>
        <dbReference type="EMBL" id="SJZ64331.1"/>
    </source>
</evidence>
<sequence length="147" mass="16064">MGESPGGCPFCAVVAGVGPSSIVCEDELAVAFIDLRQFNPGHVLVVPRRHLQDIRELDTATGAALMTMLVRVTRAVGERFQNDGLSLWHSIGEAAGQEVPHLHFHVHPRRTGDGMLQVYPRAPHTPGAQDREAYAEQLRCQLELLGH</sequence>
<dbReference type="InterPro" id="IPR001310">
    <property type="entry name" value="Histidine_triad_HIT"/>
</dbReference>
<accession>A0A1T4MBT1</accession>
<dbReference type="PANTHER" id="PTHR46648:SF1">
    <property type="entry name" value="ADENOSINE 5'-MONOPHOSPHORAMIDASE HNT1"/>
    <property type="match status" value="1"/>
</dbReference>
<dbReference type="Gene3D" id="3.30.428.10">
    <property type="entry name" value="HIT-like"/>
    <property type="match status" value="1"/>
</dbReference>
<dbReference type="InterPro" id="IPR036265">
    <property type="entry name" value="HIT-like_sf"/>
</dbReference>
<dbReference type="Pfam" id="PF01230">
    <property type="entry name" value="HIT"/>
    <property type="match status" value="1"/>
</dbReference>
<dbReference type="OrthoDB" id="9784774at2"/>
<dbReference type="GO" id="GO:0003824">
    <property type="term" value="F:catalytic activity"/>
    <property type="evidence" value="ECO:0007669"/>
    <property type="project" value="InterPro"/>
</dbReference>
<dbReference type="Proteomes" id="UP000190061">
    <property type="component" value="Unassembled WGS sequence"/>
</dbReference>
<gene>
    <name evidence="5" type="ORF">SAMN02745674_00363</name>
</gene>
<dbReference type="STRING" id="1122188.SAMN02745674_00363"/>
<feature type="domain" description="HIT" evidence="4">
    <location>
        <begin position="9"/>
        <end position="116"/>
    </location>
</feature>
<dbReference type="PRINTS" id="PR00332">
    <property type="entry name" value="HISTRIAD"/>
</dbReference>